<evidence type="ECO:0000256" key="7">
    <source>
        <dbReference type="ARBA" id="ARBA00022526"/>
    </source>
</evidence>
<dbReference type="EMBL" id="JACXSI010000055">
    <property type="protein sequence ID" value="MBD3110118.1"/>
    <property type="molecule type" value="Genomic_DNA"/>
</dbReference>
<name>A0A927CYM2_9BACI</name>
<comment type="catalytic activity">
    <reaction evidence="1">
        <text>alpha-D-glucose 1-phosphate = alpha-D-glucose 6-phosphate</text>
        <dbReference type="Rhea" id="RHEA:23536"/>
        <dbReference type="ChEBI" id="CHEBI:58225"/>
        <dbReference type="ChEBI" id="CHEBI:58601"/>
        <dbReference type="EC" id="5.4.2.2"/>
    </reaction>
</comment>
<dbReference type="Pfam" id="PF02878">
    <property type="entry name" value="PGM_PMM_I"/>
    <property type="match status" value="1"/>
</dbReference>
<comment type="pathway">
    <text evidence="3">Glycolipid metabolism; diglucosyl-diacylglycerol biosynthesis.</text>
</comment>
<evidence type="ECO:0000313" key="21">
    <source>
        <dbReference type="Proteomes" id="UP000602076"/>
    </source>
</evidence>
<keyword evidence="7" id="KW-0119">Carbohydrate metabolism</keyword>
<evidence type="ECO:0000259" key="19">
    <source>
        <dbReference type="Pfam" id="PF02880"/>
    </source>
</evidence>
<dbReference type="Gene3D" id="3.30.310.50">
    <property type="entry name" value="Alpha-D-phosphohexomutase, C-terminal domain"/>
    <property type="match status" value="1"/>
</dbReference>
<sequence length="539" mass="60115">MFYRNLEFGTAGMRGELGPGTNRMNVYTVRKAAQGLALYMNGLGQEVKNRGVAIAYDSRHKSADFALEVAKTLGVYGIRAYLFDALSPTPELSFAVRYLNAYAGVMITASHNPSIYNGFKLYGEDGSQITPGAAEQIIHNIEQIKNELHIQVLTEEELIQQGLLMYVGETIDEAYLSQLETISLRKKAKKDIKIVYSPLHGTGNKLVREGLKRLGFANVTVVEEQELPDPDFSTVESPNPEEQDAFKLTIAYGEKLNADLLIATDPDADRLGVAVKNTEGQYVILTGNQIGAILIHYLITQKREQGTLSEKSLVLKSIVTSEMGVAIAKSFGVQAEDVLTGFKYIAEKIEECSQKQENDFLFGYEESYGFLIRDFVRDKDAIQAAVMMAEVTAFYQEKGMSLYDSLMGLYKQFGYFQESIKSLTLKGKEGSALIEKIMSEFRKHMPKEVAGVEVIAVEDYQSSERLDLVSKEIKAIKLPTSNVLKFYCENGSWFCLRPSGTEPKIKFYFGVCGSSHDESHHQLQELESHVMSLVQAITK</sequence>
<dbReference type="PROSITE" id="PS00710">
    <property type="entry name" value="PGM_PMM"/>
    <property type="match status" value="1"/>
</dbReference>
<dbReference type="Gene3D" id="3.40.120.10">
    <property type="entry name" value="Alpha-D-Glucose-1,6-Bisphosphate, subunit A, domain 3"/>
    <property type="match status" value="3"/>
</dbReference>
<evidence type="ECO:0000259" key="17">
    <source>
        <dbReference type="Pfam" id="PF02878"/>
    </source>
</evidence>
<evidence type="ECO:0000256" key="13">
    <source>
        <dbReference type="ARBA" id="ARBA00041398"/>
    </source>
</evidence>
<dbReference type="InterPro" id="IPR005844">
    <property type="entry name" value="A-D-PHexomutase_a/b/a-I"/>
</dbReference>
<dbReference type="CDD" id="cd05799">
    <property type="entry name" value="PGM2"/>
    <property type="match status" value="1"/>
</dbReference>
<dbReference type="GO" id="GO:0004614">
    <property type="term" value="F:phosphoglucomutase activity"/>
    <property type="evidence" value="ECO:0007669"/>
    <property type="project" value="UniProtKB-EC"/>
</dbReference>
<dbReference type="InterPro" id="IPR005841">
    <property type="entry name" value="Alpha-D-phosphohexomutase_SF"/>
</dbReference>
<dbReference type="Pfam" id="PF02879">
    <property type="entry name" value="PGM_PMM_II"/>
    <property type="match status" value="1"/>
</dbReference>
<dbReference type="InterPro" id="IPR016066">
    <property type="entry name" value="A-D-PHexomutase_CS"/>
</dbReference>
<organism evidence="20 21">
    <name type="scientific">Peribacillus faecalis</name>
    <dbReference type="NCBI Taxonomy" id="2772559"/>
    <lineage>
        <taxon>Bacteria</taxon>
        <taxon>Bacillati</taxon>
        <taxon>Bacillota</taxon>
        <taxon>Bacilli</taxon>
        <taxon>Bacillales</taxon>
        <taxon>Bacillaceae</taxon>
        <taxon>Peribacillus</taxon>
    </lineage>
</organism>
<reference evidence="20" key="1">
    <citation type="submission" date="2020-09" db="EMBL/GenBank/DDBJ databases">
        <title>Bacillus faecalis sp. nov., a moderately halophilic bacterium isolated from cow faeces.</title>
        <authorList>
            <person name="Jiang L."/>
            <person name="Lee J."/>
        </authorList>
    </citation>
    <scope>NUCLEOTIDE SEQUENCE</scope>
    <source>
        <strain evidence="20">AGMB 02131</strain>
    </source>
</reference>
<dbReference type="Proteomes" id="UP000602076">
    <property type="component" value="Unassembled WGS sequence"/>
</dbReference>
<proteinExistence type="inferred from homology"/>
<dbReference type="GO" id="GO:0000287">
    <property type="term" value="F:magnesium ion binding"/>
    <property type="evidence" value="ECO:0007669"/>
    <property type="project" value="InterPro"/>
</dbReference>
<keyword evidence="9 15" id="KW-0479">Metal-binding</keyword>
<evidence type="ECO:0000256" key="5">
    <source>
        <dbReference type="ARBA" id="ARBA00010231"/>
    </source>
</evidence>
<comment type="cofactor">
    <cofactor evidence="2">
        <name>Mg(2+)</name>
        <dbReference type="ChEBI" id="CHEBI:18420"/>
    </cofactor>
</comment>
<dbReference type="InterPro" id="IPR005845">
    <property type="entry name" value="A-D-PHexomutase_a/b/a-II"/>
</dbReference>
<accession>A0A927CYM2</accession>
<evidence type="ECO:0000313" key="20">
    <source>
        <dbReference type="EMBL" id="MBD3110118.1"/>
    </source>
</evidence>
<feature type="domain" description="Alpha-D-phosphohexomutase alpha/beta/alpha" evidence="17">
    <location>
        <begin position="7"/>
        <end position="146"/>
    </location>
</feature>
<dbReference type="Pfam" id="PF00408">
    <property type="entry name" value="PGM_PMM_IV"/>
    <property type="match status" value="1"/>
</dbReference>
<evidence type="ECO:0000256" key="2">
    <source>
        <dbReference type="ARBA" id="ARBA00001946"/>
    </source>
</evidence>
<comment type="caution">
    <text evidence="20">The sequence shown here is derived from an EMBL/GenBank/DDBJ whole genome shotgun (WGS) entry which is preliminary data.</text>
</comment>
<evidence type="ECO:0000259" key="18">
    <source>
        <dbReference type="Pfam" id="PF02879"/>
    </source>
</evidence>
<evidence type="ECO:0000256" key="8">
    <source>
        <dbReference type="ARBA" id="ARBA00022553"/>
    </source>
</evidence>
<protein>
    <recommendedName>
        <fullName evidence="12">Phosphoglucomutase</fullName>
        <ecNumber evidence="6">5.4.2.2</ecNumber>
    </recommendedName>
    <alternativeName>
        <fullName evidence="14">Alpha-phosphoglucomutase</fullName>
    </alternativeName>
    <alternativeName>
        <fullName evidence="13">Glucose phosphomutase</fullName>
    </alternativeName>
</protein>
<evidence type="ECO:0000259" key="16">
    <source>
        <dbReference type="Pfam" id="PF00408"/>
    </source>
</evidence>
<keyword evidence="8" id="KW-0597">Phosphoprotein</keyword>
<comment type="similarity">
    <text evidence="5 15">Belongs to the phosphohexose mutase family.</text>
</comment>
<feature type="domain" description="Alpha-D-phosphohexomutase C-terminal" evidence="16">
    <location>
        <begin position="471"/>
        <end position="512"/>
    </location>
</feature>
<dbReference type="EC" id="5.4.2.2" evidence="6"/>
<evidence type="ECO:0000256" key="4">
    <source>
        <dbReference type="ARBA" id="ARBA00005189"/>
    </source>
</evidence>
<evidence type="ECO:0000256" key="11">
    <source>
        <dbReference type="ARBA" id="ARBA00023235"/>
    </source>
</evidence>
<keyword evidence="10 15" id="KW-0460">Magnesium</keyword>
<dbReference type="InterPro" id="IPR005846">
    <property type="entry name" value="A-D-PHexomutase_a/b/a-III"/>
</dbReference>
<dbReference type="SUPFAM" id="SSF53738">
    <property type="entry name" value="Phosphoglucomutase, first 3 domains"/>
    <property type="match status" value="3"/>
</dbReference>
<evidence type="ECO:0000256" key="14">
    <source>
        <dbReference type="ARBA" id="ARBA00041467"/>
    </source>
</evidence>
<evidence type="ECO:0000256" key="1">
    <source>
        <dbReference type="ARBA" id="ARBA00000443"/>
    </source>
</evidence>
<evidence type="ECO:0000256" key="12">
    <source>
        <dbReference type="ARBA" id="ARBA00039995"/>
    </source>
</evidence>
<dbReference type="SUPFAM" id="SSF55957">
    <property type="entry name" value="Phosphoglucomutase, C-terminal domain"/>
    <property type="match status" value="1"/>
</dbReference>
<feature type="domain" description="Alpha-D-phosphohexomutase alpha/beta/alpha" evidence="19">
    <location>
        <begin position="286"/>
        <end position="412"/>
    </location>
</feature>
<dbReference type="PANTHER" id="PTHR45745:SF1">
    <property type="entry name" value="PHOSPHOGLUCOMUTASE 2B-RELATED"/>
    <property type="match status" value="1"/>
</dbReference>
<dbReference type="PRINTS" id="PR00509">
    <property type="entry name" value="PGMPMM"/>
</dbReference>
<evidence type="ECO:0000256" key="3">
    <source>
        <dbReference type="ARBA" id="ARBA00005164"/>
    </source>
</evidence>
<evidence type="ECO:0000256" key="6">
    <source>
        <dbReference type="ARBA" id="ARBA00012728"/>
    </source>
</evidence>
<dbReference type="Pfam" id="PF02880">
    <property type="entry name" value="PGM_PMM_III"/>
    <property type="match status" value="1"/>
</dbReference>
<feature type="domain" description="Alpha-D-phosphohexomutase alpha/beta/alpha" evidence="18">
    <location>
        <begin position="174"/>
        <end position="276"/>
    </location>
</feature>
<comment type="pathway">
    <text evidence="4">Lipid metabolism.</text>
</comment>
<dbReference type="InterPro" id="IPR016055">
    <property type="entry name" value="A-D-PHexomutase_a/b/a-I/II/III"/>
</dbReference>
<dbReference type="AlphaFoldDB" id="A0A927CYM2"/>
<evidence type="ECO:0000256" key="15">
    <source>
        <dbReference type="RuleBase" id="RU004326"/>
    </source>
</evidence>
<gene>
    <name evidence="20" type="ORF">IEO70_17435</name>
</gene>
<dbReference type="GO" id="GO:0006006">
    <property type="term" value="P:glucose metabolic process"/>
    <property type="evidence" value="ECO:0007669"/>
    <property type="project" value="UniProtKB-KW"/>
</dbReference>
<keyword evidence="21" id="KW-1185">Reference proteome</keyword>
<evidence type="ECO:0000256" key="9">
    <source>
        <dbReference type="ARBA" id="ARBA00022723"/>
    </source>
</evidence>
<dbReference type="PANTHER" id="PTHR45745">
    <property type="entry name" value="PHOSPHOMANNOMUTASE 45A"/>
    <property type="match status" value="1"/>
</dbReference>
<dbReference type="InterPro" id="IPR005843">
    <property type="entry name" value="A-D-PHexomutase_C"/>
</dbReference>
<dbReference type="GO" id="GO:0006166">
    <property type="term" value="P:purine ribonucleoside salvage"/>
    <property type="evidence" value="ECO:0007669"/>
    <property type="project" value="TreeGrafter"/>
</dbReference>
<dbReference type="GO" id="GO:0008973">
    <property type="term" value="F:phosphopentomutase activity"/>
    <property type="evidence" value="ECO:0007669"/>
    <property type="project" value="TreeGrafter"/>
</dbReference>
<keyword evidence="11" id="KW-0413">Isomerase</keyword>
<keyword evidence="7" id="KW-0313">Glucose metabolism</keyword>
<evidence type="ECO:0000256" key="10">
    <source>
        <dbReference type="ARBA" id="ARBA00022842"/>
    </source>
</evidence>
<dbReference type="InterPro" id="IPR036900">
    <property type="entry name" value="A-D-PHexomutase_C_sf"/>
</dbReference>